<dbReference type="HOGENOM" id="CLU_107200_1_0_1"/>
<dbReference type="FunCoup" id="H0XBV9">
    <property type="interactions" value="118"/>
</dbReference>
<dbReference type="AlphaFoldDB" id="H0XBV9"/>
<dbReference type="PANTHER" id="PTHR45784">
    <property type="entry name" value="C-TYPE LECTIN DOMAIN FAMILY 20 MEMBER A-RELATED"/>
    <property type="match status" value="1"/>
</dbReference>
<dbReference type="GO" id="GO:0006955">
    <property type="term" value="P:immune response"/>
    <property type="evidence" value="ECO:0007669"/>
    <property type="project" value="InterPro"/>
</dbReference>
<evidence type="ECO:0000256" key="1">
    <source>
        <dbReference type="SAM" id="MobiDB-lite"/>
    </source>
</evidence>
<dbReference type="GeneTree" id="ENSGT00440000039859"/>
<dbReference type="InterPro" id="IPR002352">
    <property type="entry name" value="Eosinophil_major_basic"/>
</dbReference>
<feature type="domain" description="C-type lectin" evidence="3">
    <location>
        <begin position="112"/>
        <end position="226"/>
    </location>
</feature>
<organism evidence="4 5">
    <name type="scientific">Otolemur garnettii</name>
    <name type="common">Small-eared galago</name>
    <name type="synonym">Garnett's greater bushbaby</name>
    <dbReference type="NCBI Taxonomy" id="30611"/>
    <lineage>
        <taxon>Eukaryota</taxon>
        <taxon>Metazoa</taxon>
        <taxon>Chordata</taxon>
        <taxon>Craniata</taxon>
        <taxon>Vertebrata</taxon>
        <taxon>Euteleostomi</taxon>
        <taxon>Mammalia</taxon>
        <taxon>Eutheria</taxon>
        <taxon>Euarchontoglires</taxon>
        <taxon>Primates</taxon>
        <taxon>Strepsirrhini</taxon>
        <taxon>Lorisiformes</taxon>
        <taxon>Galagidae</taxon>
        <taxon>Otolemur</taxon>
    </lineage>
</organism>
<dbReference type="InParanoid" id="H0XBV9"/>
<dbReference type="OMA" id="WGRCKRF"/>
<dbReference type="GO" id="GO:0032753">
    <property type="term" value="P:positive regulation of interleukin-4 production"/>
    <property type="evidence" value="ECO:0007669"/>
    <property type="project" value="Ensembl"/>
</dbReference>
<dbReference type="InterPro" id="IPR001304">
    <property type="entry name" value="C-type_lectin-like"/>
</dbReference>
<accession>H0XBV9</accession>
<feature type="compositionally biased region" description="Acidic residues" evidence="1">
    <location>
        <begin position="58"/>
        <end position="76"/>
    </location>
</feature>
<dbReference type="eggNOG" id="KOG4297">
    <property type="taxonomic scope" value="Eukaryota"/>
</dbReference>
<dbReference type="PROSITE" id="PS50041">
    <property type="entry name" value="C_TYPE_LECTIN_2"/>
    <property type="match status" value="1"/>
</dbReference>
<name>H0XBV9_OTOGA</name>
<dbReference type="GO" id="GO:0010936">
    <property type="term" value="P:negative regulation of macrophage cytokine production"/>
    <property type="evidence" value="ECO:0007669"/>
    <property type="project" value="Ensembl"/>
</dbReference>
<dbReference type="Ensembl" id="ENSOGAT00000014757.2">
    <property type="protein sequence ID" value="ENSOGAP00000013218.2"/>
    <property type="gene ID" value="ENSOGAG00000014753.2"/>
</dbReference>
<dbReference type="GO" id="GO:0032693">
    <property type="term" value="P:negative regulation of interleukin-10 production"/>
    <property type="evidence" value="ECO:0007669"/>
    <property type="project" value="Ensembl"/>
</dbReference>
<evidence type="ECO:0000313" key="5">
    <source>
        <dbReference type="Proteomes" id="UP000005225"/>
    </source>
</evidence>
<dbReference type="Gene3D" id="3.10.100.10">
    <property type="entry name" value="Mannose-Binding Protein A, subunit A"/>
    <property type="match status" value="1"/>
</dbReference>
<dbReference type="Pfam" id="PF00059">
    <property type="entry name" value="Lectin_C"/>
    <property type="match status" value="1"/>
</dbReference>
<keyword evidence="2" id="KW-0732">Signal</keyword>
<dbReference type="PRINTS" id="PR00770">
    <property type="entry name" value="EMAJORBASICP"/>
</dbReference>
<dbReference type="InterPro" id="IPR016187">
    <property type="entry name" value="CTDL_fold"/>
</dbReference>
<dbReference type="InterPro" id="IPR016186">
    <property type="entry name" value="C-type_lectin-like/link_sf"/>
</dbReference>
<dbReference type="GO" id="GO:0002215">
    <property type="term" value="P:defense response to nematode"/>
    <property type="evidence" value="ECO:0007669"/>
    <property type="project" value="Ensembl"/>
</dbReference>
<sequence length="227" mass="24854">MKLPLLLALLFGAVSALHLRAKTSTLESSLGAETLPQHGEMPEQEAEEAPPGEMASLEGEEEGGCGSEDAPEEETAAESISALDVVDKDVLCQCPKEEDTVKITGIPGCKTCRFILVNAARNFNSAQATCRRCYRGNLVSVHNYNFNSQIQSTLCTYNQGYVWIGGVASRRGPSIRMSWVDQSRWNFSYWAWGQPSISNGRCVTMHSGGGRWFLANCNLCLPFVCSY</sequence>
<feature type="signal peptide" evidence="2">
    <location>
        <begin position="1"/>
        <end position="16"/>
    </location>
</feature>
<feature type="chain" id="PRO_5003545032" evidence="2">
    <location>
        <begin position="17"/>
        <end position="227"/>
    </location>
</feature>
<dbReference type="EMBL" id="AAQR03172129">
    <property type="status" value="NOT_ANNOTATED_CDS"/>
    <property type="molecule type" value="Genomic_DNA"/>
</dbReference>
<evidence type="ECO:0000313" key="4">
    <source>
        <dbReference type="Ensembl" id="ENSOGAP00000013218.2"/>
    </source>
</evidence>
<keyword evidence="5" id="KW-1185">Reference proteome</keyword>
<reference evidence="4" key="3">
    <citation type="submission" date="2025-09" db="UniProtKB">
        <authorList>
            <consortium name="Ensembl"/>
        </authorList>
    </citation>
    <scope>IDENTIFICATION</scope>
</reference>
<dbReference type="SMART" id="SM00034">
    <property type="entry name" value="CLECT"/>
    <property type="match status" value="1"/>
</dbReference>
<evidence type="ECO:0000259" key="3">
    <source>
        <dbReference type="PROSITE" id="PS50041"/>
    </source>
</evidence>
<dbReference type="STRING" id="30611.ENSOGAP00000013218"/>
<dbReference type="SUPFAM" id="SSF56436">
    <property type="entry name" value="C-type lectin-like"/>
    <property type="match status" value="1"/>
</dbReference>
<evidence type="ECO:0000256" key="2">
    <source>
        <dbReference type="SAM" id="SignalP"/>
    </source>
</evidence>
<reference evidence="4" key="2">
    <citation type="submission" date="2025-08" db="UniProtKB">
        <authorList>
            <consortium name="Ensembl"/>
        </authorList>
    </citation>
    <scope>IDENTIFICATION</scope>
</reference>
<proteinExistence type="predicted"/>
<dbReference type="PANTHER" id="PTHR45784:SF3">
    <property type="entry name" value="C-TYPE LECTIN DOMAIN FAMILY 4 MEMBER K-LIKE-RELATED"/>
    <property type="match status" value="1"/>
</dbReference>
<dbReference type="EMBL" id="AAQR03172128">
    <property type="status" value="NOT_ANNOTATED_CDS"/>
    <property type="molecule type" value="Genomic_DNA"/>
</dbReference>
<protein>
    <submittedName>
        <fullName evidence="4">Proteoglycan 2, pro eosinophil major basic protein</fullName>
    </submittedName>
</protein>
<feature type="region of interest" description="Disordered" evidence="1">
    <location>
        <begin position="33"/>
        <end position="79"/>
    </location>
</feature>
<reference evidence="5" key="1">
    <citation type="submission" date="2011-03" db="EMBL/GenBank/DDBJ databases">
        <title>Version 3 of the genome sequence of Otolemur garnettii (Bushbaby).</title>
        <authorList>
            <consortium name="The Broad Institute Genome Sequencing Platform"/>
            <person name="Di Palma F."/>
            <person name="Johnson J."/>
            <person name="Lander E.S."/>
            <person name="Lindblad-Toh K."/>
            <person name="Jaffe D.B."/>
            <person name="Gnerre S."/>
            <person name="MacCallum I."/>
            <person name="Przybylski D."/>
            <person name="Ribeiro F.J."/>
            <person name="Burton J.N."/>
            <person name="Walker B.J."/>
            <person name="Sharpe T."/>
            <person name="Hall G."/>
        </authorList>
    </citation>
    <scope>NUCLEOTIDE SEQUENCE [LARGE SCALE GENOMIC DNA]</scope>
</reference>
<dbReference type="Proteomes" id="UP000005225">
    <property type="component" value="Unassembled WGS sequence"/>
</dbReference>